<name>A0A0F9NDQ8_9ZZZZ</name>
<reference evidence="1" key="1">
    <citation type="journal article" date="2015" name="Nature">
        <title>Complex archaea that bridge the gap between prokaryotes and eukaryotes.</title>
        <authorList>
            <person name="Spang A."/>
            <person name="Saw J.H."/>
            <person name="Jorgensen S.L."/>
            <person name="Zaremba-Niedzwiedzka K."/>
            <person name="Martijn J."/>
            <person name="Lind A.E."/>
            <person name="van Eijk R."/>
            <person name="Schleper C."/>
            <person name="Guy L."/>
            <person name="Ettema T.J."/>
        </authorList>
    </citation>
    <scope>NUCLEOTIDE SEQUENCE</scope>
</reference>
<organism evidence="1">
    <name type="scientific">marine sediment metagenome</name>
    <dbReference type="NCBI Taxonomy" id="412755"/>
    <lineage>
        <taxon>unclassified sequences</taxon>
        <taxon>metagenomes</taxon>
        <taxon>ecological metagenomes</taxon>
    </lineage>
</organism>
<evidence type="ECO:0000313" key="1">
    <source>
        <dbReference type="EMBL" id="KKN16109.1"/>
    </source>
</evidence>
<accession>A0A0F9NDQ8</accession>
<proteinExistence type="predicted"/>
<gene>
    <name evidence="1" type="ORF">LCGC14_0979200</name>
</gene>
<sequence>MTVDSSSLINSFLNKQKNGDFSDIIDSYLKKIDEILARFGNDYFQIKFFEELKVN</sequence>
<dbReference type="AlphaFoldDB" id="A0A0F9NDQ8"/>
<comment type="caution">
    <text evidence="1">The sequence shown here is derived from an EMBL/GenBank/DDBJ whole genome shotgun (WGS) entry which is preliminary data.</text>
</comment>
<protein>
    <submittedName>
        <fullName evidence="1">Uncharacterized protein</fullName>
    </submittedName>
</protein>
<dbReference type="EMBL" id="LAZR01003647">
    <property type="protein sequence ID" value="KKN16109.1"/>
    <property type="molecule type" value="Genomic_DNA"/>
</dbReference>